<organism evidence="2 3">
    <name type="scientific">Facklamia lactis</name>
    <dbReference type="NCBI Taxonomy" id="2749967"/>
    <lineage>
        <taxon>Bacteria</taxon>
        <taxon>Bacillati</taxon>
        <taxon>Bacillota</taxon>
        <taxon>Bacilli</taxon>
        <taxon>Lactobacillales</taxon>
        <taxon>Aerococcaceae</taxon>
        <taxon>Facklamia</taxon>
    </lineage>
</organism>
<name>A0ABS0LRA1_9LACT</name>
<dbReference type="RefSeq" id="WP_197115602.1">
    <property type="nucleotide sequence ID" value="NZ_JACBXQ010000004.1"/>
</dbReference>
<dbReference type="EMBL" id="JACBXQ010000004">
    <property type="protein sequence ID" value="MBG9986681.1"/>
    <property type="molecule type" value="Genomic_DNA"/>
</dbReference>
<evidence type="ECO:0000313" key="2">
    <source>
        <dbReference type="EMBL" id="MBG9986681.1"/>
    </source>
</evidence>
<keyword evidence="3" id="KW-1185">Reference proteome</keyword>
<feature type="signal peptide" evidence="1">
    <location>
        <begin position="1"/>
        <end position="26"/>
    </location>
</feature>
<dbReference type="Proteomes" id="UP000721415">
    <property type="component" value="Unassembled WGS sequence"/>
</dbReference>
<accession>A0ABS0LRA1</accession>
<gene>
    <name evidence="2" type="ORF">HZY91_07205</name>
</gene>
<reference evidence="2 3" key="1">
    <citation type="submission" date="2020-07" db="EMBL/GenBank/DDBJ databases">
        <title>Facklamia lactis sp. nov., isolated from raw milk.</title>
        <authorList>
            <person name="Doll E.V."/>
            <person name="Huptas C."/>
            <person name="Staib L."/>
            <person name="Wenning M."/>
            <person name="Scherer S."/>
        </authorList>
    </citation>
    <scope>NUCLEOTIDE SEQUENCE [LARGE SCALE GENOMIC DNA]</scope>
    <source>
        <strain evidence="2 3">DSM 111018</strain>
    </source>
</reference>
<feature type="chain" id="PRO_5045715996" evidence="1">
    <location>
        <begin position="27"/>
        <end position="271"/>
    </location>
</feature>
<evidence type="ECO:0000256" key="1">
    <source>
        <dbReference type="SAM" id="SignalP"/>
    </source>
</evidence>
<proteinExistence type="predicted"/>
<comment type="caution">
    <text evidence="2">The sequence shown here is derived from an EMBL/GenBank/DDBJ whole genome shotgun (WGS) entry which is preliminary data.</text>
</comment>
<sequence>MKKLFVGLLSLTLFAYSPITSLPLSAQEEDSNQELSAEETHDLKESSISAEDLLVEIEAANADTQSVQTFTELDIRLQNPEETSYSFVYADFYIFYDKAKKVTEGYIYTESDNNGQTENTEALLLEGDSASYSRTKTNSDWEDFSEGDFAVNPDFHQLLASVVSIEDELTVYENEDSYVLMNSDSDIDLFSPFQSHYSLSFSGVDASQYEQTIFIEFNKDDLRFKHIDLDFNFEEEDSHINLSVNSTFDLWNKINEDFVDQVYNGEIEIPY</sequence>
<evidence type="ECO:0000313" key="3">
    <source>
        <dbReference type="Proteomes" id="UP000721415"/>
    </source>
</evidence>
<keyword evidence="1" id="KW-0732">Signal</keyword>
<protein>
    <submittedName>
        <fullName evidence="2">Uncharacterized protein</fullName>
    </submittedName>
</protein>